<dbReference type="Gene3D" id="3.30.420.10">
    <property type="entry name" value="Ribonuclease H-like superfamily/Ribonuclease H"/>
    <property type="match status" value="1"/>
</dbReference>
<evidence type="ECO:0000313" key="2">
    <source>
        <dbReference type="Proteomes" id="UP000299102"/>
    </source>
</evidence>
<name>A0A4C1W0B2_EUMVA</name>
<keyword evidence="2" id="KW-1185">Reference proteome</keyword>
<dbReference type="OrthoDB" id="6930896at2759"/>
<evidence type="ECO:0008006" key="3">
    <source>
        <dbReference type="Google" id="ProtNLM"/>
    </source>
</evidence>
<dbReference type="Proteomes" id="UP000299102">
    <property type="component" value="Unassembled WGS sequence"/>
</dbReference>
<organism evidence="1 2">
    <name type="scientific">Eumeta variegata</name>
    <name type="common">Bagworm moth</name>
    <name type="synonym">Eumeta japonica</name>
    <dbReference type="NCBI Taxonomy" id="151549"/>
    <lineage>
        <taxon>Eukaryota</taxon>
        <taxon>Metazoa</taxon>
        <taxon>Ecdysozoa</taxon>
        <taxon>Arthropoda</taxon>
        <taxon>Hexapoda</taxon>
        <taxon>Insecta</taxon>
        <taxon>Pterygota</taxon>
        <taxon>Neoptera</taxon>
        <taxon>Endopterygota</taxon>
        <taxon>Lepidoptera</taxon>
        <taxon>Glossata</taxon>
        <taxon>Ditrysia</taxon>
        <taxon>Tineoidea</taxon>
        <taxon>Psychidae</taxon>
        <taxon>Oiketicinae</taxon>
        <taxon>Eumeta</taxon>
    </lineage>
</organism>
<accession>A0A4C1W0B2</accession>
<dbReference type="EMBL" id="BGZK01000437">
    <property type="protein sequence ID" value="GBP43527.1"/>
    <property type="molecule type" value="Genomic_DNA"/>
</dbReference>
<reference evidence="1 2" key="1">
    <citation type="journal article" date="2019" name="Commun. Biol.">
        <title>The bagworm genome reveals a unique fibroin gene that provides high tensile strength.</title>
        <authorList>
            <person name="Kono N."/>
            <person name="Nakamura H."/>
            <person name="Ohtoshi R."/>
            <person name="Tomita M."/>
            <person name="Numata K."/>
            <person name="Arakawa K."/>
        </authorList>
    </citation>
    <scope>NUCLEOTIDE SEQUENCE [LARGE SCALE GENOMIC DNA]</scope>
</reference>
<dbReference type="STRING" id="151549.A0A4C1W0B2"/>
<dbReference type="PANTHER" id="PTHR47326:SF1">
    <property type="entry name" value="HTH PSQ-TYPE DOMAIN-CONTAINING PROTEIN"/>
    <property type="match status" value="1"/>
</dbReference>
<evidence type="ECO:0000313" key="1">
    <source>
        <dbReference type="EMBL" id="GBP43527.1"/>
    </source>
</evidence>
<sequence>MEHVPLATKQNMMFQHDGCPVHFRRSVREYLDSTFPNRWIGRGEPIAWPARCPDLTPIDFYVWGHIKAFVYDVSPVVARDELISRIISAADGMKRNLYPTIAKIKLRHKMRVCIRNRELQFEQGL</sequence>
<comment type="caution">
    <text evidence="1">The sequence shown here is derived from an EMBL/GenBank/DDBJ whole genome shotgun (WGS) entry which is preliminary data.</text>
</comment>
<dbReference type="AlphaFoldDB" id="A0A4C1W0B2"/>
<proteinExistence type="predicted"/>
<dbReference type="InterPro" id="IPR036397">
    <property type="entry name" value="RNaseH_sf"/>
</dbReference>
<dbReference type="GO" id="GO:0003676">
    <property type="term" value="F:nucleic acid binding"/>
    <property type="evidence" value="ECO:0007669"/>
    <property type="project" value="InterPro"/>
</dbReference>
<dbReference type="PANTHER" id="PTHR47326">
    <property type="entry name" value="TRANSPOSABLE ELEMENT TC3 TRANSPOSASE-LIKE PROTEIN"/>
    <property type="match status" value="1"/>
</dbReference>
<gene>
    <name evidence="1" type="ORF">EVAR_30484_1</name>
</gene>
<protein>
    <recommendedName>
        <fullName evidence="3">Transposable element Tc3 transposase</fullName>
    </recommendedName>
</protein>